<dbReference type="InterPro" id="IPR001915">
    <property type="entry name" value="Peptidase_M48"/>
</dbReference>
<dbReference type="Gene3D" id="1.25.40.10">
    <property type="entry name" value="Tetratricopeptide repeat domain"/>
    <property type="match status" value="1"/>
</dbReference>
<dbReference type="AlphaFoldDB" id="A0A382UWF6"/>
<evidence type="ECO:0000256" key="4">
    <source>
        <dbReference type="ARBA" id="ARBA00022801"/>
    </source>
</evidence>
<dbReference type="PANTHER" id="PTHR22726:SF1">
    <property type="entry name" value="METALLOENDOPEPTIDASE OMA1, MITOCHONDRIAL"/>
    <property type="match status" value="1"/>
</dbReference>
<keyword evidence="2" id="KW-0645">Protease</keyword>
<dbReference type="CDD" id="cd07324">
    <property type="entry name" value="M48C_Oma1-like"/>
    <property type="match status" value="1"/>
</dbReference>
<dbReference type="GO" id="GO:0016020">
    <property type="term" value="C:membrane"/>
    <property type="evidence" value="ECO:0007669"/>
    <property type="project" value="TreeGrafter"/>
</dbReference>
<accession>A0A382UWF6</accession>
<dbReference type="Gene3D" id="3.30.2010.10">
    <property type="entry name" value="Metalloproteases ('zincins'), catalytic domain"/>
    <property type="match status" value="1"/>
</dbReference>
<feature type="non-terminal residue" evidence="8">
    <location>
        <position position="1"/>
    </location>
</feature>
<dbReference type="GO" id="GO:0051603">
    <property type="term" value="P:proteolysis involved in protein catabolic process"/>
    <property type="evidence" value="ECO:0007669"/>
    <property type="project" value="TreeGrafter"/>
</dbReference>
<protein>
    <recommendedName>
        <fullName evidence="7">Peptidase M48 domain-containing protein</fullName>
    </recommendedName>
</protein>
<comment type="cofactor">
    <cofactor evidence="1">
        <name>Zn(2+)</name>
        <dbReference type="ChEBI" id="CHEBI:29105"/>
    </cofactor>
</comment>
<sequence length="290" mass="31673">NAFAAPGGVIGVNHGLFLNAESHHEMSAILAHELAHLSQRHFARGIESGKKSGVITIAGLLAGAILASTGEGDAGLAALSLSQGLAQTQQLSYSRTREAEADRIGITTMINADIDPRAMAYIFERLDRLTRYSGDLIPEFLRTHPVTRLRIADAYNQTESLTKKKWPLDLNYQLMRTRAIVLSHDPKETLALFGKNNNPKNPVQAIAHQYGRALALTLTGEIREAEQLISSLRKNAQNNIAYQIAEAKLLAADYKPKAAVKLLEASLNINPGNYPLAMARAELLIQLKRP</sequence>
<evidence type="ECO:0000256" key="1">
    <source>
        <dbReference type="ARBA" id="ARBA00001947"/>
    </source>
</evidence>
<reference evidence="8" key="1">
    <citation type="submission" date="2018-05" db="EMBL/GenBank/DDBJ databases">
        <authorList>
            <person name="Lanie J.A."/>
            <person name="Ng W.-L."/>
            <person name="Kazmierczak K.M."/>
            <person name="Andrzejewski T.M."/>
            <person name="Davidsen T.M."/>
            <person name="Wayne K.J."/>
            <person name="Tettelin H."/>
            <person name="Glass J.I."/>
            <person name="Rusch D."/>
            <person name="Podicherti R."/>
            <person name="Tsui H.-C.T."/>
            <person name="Winkler M.E."/>
        </authorList>
    </citation>
    <scope>NUCLEOTIDE SEQUENCE</scope>
</reference>
<organism evidence="8">
    <name type="scientific">marine metagenome</name>
    <dbReference type="NCBI Taxonomy" id="408172"/>
    <lineage>
        <taxon>unclassified sequences</taxon>
        <taxon>metagenomes</taxon>
        <taxon>ecological metagenomes</taxon>
    </lineage>
</organism>
<dbReference type="Pfam" id="PF01435">
    <property type="entry name" value="Peptidase_M48"/>
    <property type="match status" value="1"/>
</dbReference>
<keyword evidence="4" id="KW-0378">Hydrolase</keyword>
<gene>
    <name evidence="8" type="ORF">METZ01_LOCUS391433</name>
</gene>
<evidence type="ECO:0000256" key="2">
    <source>
        <dbReference type="ARBA" id="ARBA00022670"/>
    </source>
</evidence>
<proteinExistence type="predicted"/>
<evidence type="ECO:0000259" key="7">
    <source>
        <dbReference type="Pfam" id="PF01435"/>
    </source>
</evidence>
<dbReference type="GO" id="GO:0046872">
    <property type="term" value="F:metal ion binding"/>
    <property type="evidence" value="ECO:0007669"/>
    <property type="project" value="UniProtKB-KW"/>
</dbReference>
<dbReference type="InterPro" id="IPR011990">
    <property type="entry name" value="TPR-like_helical_dom_sf"/>
</dbReference>
<dbReference type="SUPFAM" id="SSF48452">
    <property type="entry name" value="TPR-like"/>
    <property type="match status" value="1"/>
</dbReference>
<evidence type="ECO:0000256" key="3">
    <source>
        <dbReference type="ARBA" id="ARBA00022723"/>
    </source>
</evidence>
<dbReference type="GO" id="GO:0004222">
    <property type="term" value="F:metalloendopeptidase activity"/>
    <property type="evidence" value="ECO:0007669"/>
    <property type="project" value="InterPro"/>
</dbReference>
<dbReference type="PANTHER" id="PTHR22726">
    <property type="entry name" value="METALLOENDOPEPTIDASE OMA1"/>
    <property type="match status" value="1"/>
</dbReference>
<evidence type="ECO:0000256" key="5">
    <source>
        <dbReference type="ARBA" id="ARBA00022833"/>
    </source>
</evidence>
<keyword evidence="6" id="KW-0482">Metalloprotease</keyword>
<name>A0A382UWF6_9ZZZZ</name>
<keyword evidence="3" id="KW-0479">Metal-binding</keyword>
<dbReference type="EMBL" id="UINC01147325">
    <property type="protein sequence ID" value="SVD38579.1"/>
    <property type="molecule type" value="Genomic_DNA"/>
</dbReference>
<feature type="domain" description="Peptidase M48" evidence="7">
    <location>
        <begin position="1"/>
        <end position="154"/>
    </location>
</feature>
<feature type="non-terminal residue" evidence="8">
    <location>
        <position position="290"/>
    </location>
</feature>
<dbReference type="InterPro" id="IPR051156">
    <property type="entry name" value="Mito/Outer_Membr_Metalloprot"/>
</dbReference>
<evidence type="ECO:0000313" key="8">
    <source>
        <dbReference type="EMBL" id="SVD38579.1"/>
    </source>
</evidence>
<keyword evidence="5" id="KW-0862">Zinc</keyword>
<evidence type="ECO:0000256" key="6">
    <source>
        <dbReference type="ARBA" id="ARBA00023049"/>
    </source>
</evidence>